<feature type="non-terminal residue" evidence="1">
    <location>
        <position position="251"/>
    </location>
</feature>
<comment type="caution">
    <text evidence="1">The sequence shown here is derived from an EMBL/GenBank/DDBJ whole genome shotgun (WGS) entry which is preliminary data.</text>
</comment>
<evidence type="ECO:0000313" key="1">
    <source>
        <dbReference type="EMBL" id="CAK0840914.1"/>
    </source>
</evidence>
<dbReference type="EMBL" id="CAUYUJ010014411">
    <property type="protein sequence ID" value="CAK0840914.1"/>
    <property type="molecule type" value="Genomic_DNA"/>
</dbReference>
<dbReference type="Proteomes" id="UP001189429">
    <property type="component" value="Unassembled WGS sequence"/>
</dbReference>
<proteinExistence type="predicted"/>
<feature type="non-terminal residue" evidence="1">
    <location>
        <position position="1"/>
    </location>
</feature>
<sequence>GLACGLPACPDWIGAFESKIRIAQWCRADWLVQIWDARLSGARAILARNGALAHPRKLPPRDRSAPKVSLAADPLNAQAARSSICIQGLGDDLYARKAQQAASFAVDTLAVFADPSGCKDTMALLDQATRKQRSIALAERELRAMAALEAAWKERCWAPLPLRGGVPSLPERRRQFQGLGACAPAPVPVAPASKSPLRVLRELEMGFLVNLVGYPRCNYDRDINLHCASLCSRHLERFDVTPASFSERFPR</sequence>
<name>A0ABN9T752_9DINO</name>
<reference evidence="1" key="1">
    <citation type="submission" date="2023-10" db="EMBL/GenBank/DDBJ databases">
        <authorList>
            <person name="Chen Y."/>
            <person name="Shah S."/>
            <person name="Dougan E. K."/>
            <person name="Thang M."/>
            <person name="Chan C."/>
        </authorList>
    </citation>
    <scope>NUCLEOTIDE SEQUENCE [LARGE SCALE GENOMIC DNA]</scope>
</reference>
<protein>
    <submittedName>
        <fullName evidence="1">Uncharacterized protein</fullName>
    </submittedName>
</protein>
<keyword evidence="2" id="KW-1185">Reference proteome</keyword>
<organism evidence="1 2">
    <name type="scientific">Prorocentrum cordatum</name>
    <dbReference type="NCBI Taxonomy" id="2364126"/>
    <lineage>
        <taxon>Eukaryota</taxon>
        <taxon>Sar</taxon>
        <taxon>Alveolata</taxon>
        <taxon>Dinophyceae</taxon>
        <taxon>Prorocentrales</taxon>
        <taxon>Prorocentraceae</taxon>
        <taxon>Prorocentrum</taxon>
    </lineage>
</organism>
<accession>A0ABN9T752</accession>
<evidence type="ECO:0000313" key="2">
    <source>
        <dbReference type="Proteomes" id="UP001189429"/>
    </source>
</evidence>
<gene>
    <name evidence="1" type="ORF">PCOR1329_LOCUS36242</name>
</gene>